<name>A0AA39CV53_9EURO</name>
<dbReference type="PANTHER" id="PTHR43355">
    <property type="entry name" value="FLAVIN REDUCTASE (NADPH)"/>
    <property type="match status" value="1"/>
</dbReference>
<keyword evidence="4" id="KW-1185">Reference proteome</keyword>
<feature type="domain" description="NAD(P)-binding" evidence="2">
    <location>
        <begin position="9"/>
        <end position="207"/>
    </location>
</feature>
<accession>A0AA39CV53</accession>
<dbReference type="Proteomes" id="UP001172681">
    <property type="component" value="Unassembled WGS sequence"/>
</dbReference>
<dbReference type="GO" id="GO:0004074">
    <property type="term" value="F:biliverdin reductase [NAD(P)H] activity"/>
    <property type="evidence" value="ECO:0007669"/>
    <property type="project" value="TreeGrafter"/>
</dbReference>
<comment type="caution">
    <text evidence="3">The sequence shown here is derived from an EMBL/GenBank/DDBJ whole genome shotgun (WGS) entry which is preliminary data.</text>
</comment>
<comment type="similarity">
    <text evidence="1">Belongs to the avfA family.</text>
</comment>
<sequence length="220" mass="23983">MGKHLLVLGATGPSGLDFCDAALESGHSLTVYARNPSKLPGRIAKNPNVAVIQGQFDDVEGLRNAASCGADACVSFLGPMIPSWGGSHLVDGYKILIPLLIEHDVQRALFLSTPSYVVAKDHWSLAWYLATGIVWLLFNSAWHDVVDCSEYVASQPTDKLRWTLFRLPNLKSGPAGPAKTAFRGDGNDGWNLDRKTLAIWVLNEIEQEKWVGEAPIVFNA</sequence>
<dbReference type="AlphaFoldDB" id="A0AA39CV53"/>
<dbReference type="Gene3D" id="3.40.50.720">
    <property type="entry name" value="NAD(P)-binding Rossmann-like Domain"/>
    <property type="match status" value="1"/>
</dbReference>
<dbReference type="Pfam" id="PF13460">
    <property type="entry name" value="NAD_binding_10"/>
    <property type="match status" value="1"/>
</dbReference>
<evidence type="ECO:0000259" key="2">
    <source>
        <dbReference type="Pfam" id="PF13460"/>
    </source>
</evidence>
<organism evidence="3 4">
    <name type="scientific">Knufia peltigerae</name>
    <dbReference type="NCBI Taxonomy" id="1002370"/>
    <lineage>
        <taxon>Eukaryota</taxon>
        <taxon>Fungi</taxon>
        <taxon>Dikarya</taxon>
        <taxon>Ascomycota</taxon>
        <taxon>Pezizomycotina</taxon>
        <taxon>Eurotiomycetes</taxon>
        <taxon>Chaetothyriomycetidae</taxon>
        <taxon>Chaetothyriales</taxon>
        <taxon>Trichomeriaceae</taxon>
        <taxon>Knufia</taxon>
    </lineage>
</organism>
<evidence type="ECO:0000313" key="3">
    <source>
        <dbReference type="EMBL" id="KAJ9625995.1"/>
    </source>
</evidence>
<evidence type="ECO:0000313" key="4">
    <source>
        <dbReference type="Proteomes" id="UP001172681"/>
    </source>
</evidence>
<dbReference type="InterPro" id="IPR016040">
    <property type="entry name" value="NAD(P)-bd_dom"/>
</dbReference>
<gene>
    <name evidence="3" type="ORF">H2204_010294</name>
</gene>
<dbReference type="InterPro" id="IPR036291">
    <property type="entry name" value="NAD(P)-bd_dom_sf"/>
</dbReference>
<reference evidence="3" key="1">
    <citation type="submission" date="2022-10" db="EMBL/GenBank/DDBJ databases">
        <title>Culturing micro-colonial fungi from biological soil crusts in the Mojave desert and describing Neophaeococcomyces mojavensis, and introducing the new genera and species Taxawa tesnikishii.</title>
        <authorList>
            <person name="Kurbessoian T."/>
            <person name="Stajich J.E."/>
        </authorList>
    </citation>
    <scope>NUCLEOTIDE SEQUENCE</scope>
    <source>
        <strain evidence="3">TK_35</strain>
    </source>
</reference>
<dbReference type="EMBL" id="JAPDRN010000085">
    <property type="protein sequence ID" value="KAJ9625995.1"/>
    <property type="molecule type" value="Genomic_DNA"/>
</dbReference>
<evidence type="ECO:0000256" key="1">
    <source>
        <dbReference type="ARBA" id="ARBA00038376"/>
    </source>
</evidence>
<dbReference type="PANTHER" id="PTHR43355:SF2">
    <property type="entry name" value="FLAVIN REDUCTASE (NADPH)"/>
    <property type="match status" value="1"/>
</dbReference>
<dbReference type="InterPro" id="IPR051606">
    <property type="entry name" value="Polyketide_Oxido-like"/>
</dbReference>
<protein>
    <recommendedName>
        <fullName evidence="2">NAD(P)-binding domain-containing protein</fullName>
    </recommendedName>
</protein>
<proteinExistence type="inferred from homology"/>
<dbReference type="SUPFAM" id="SSF51735">
    <property type="entry name" value="NAD(P)-binding Rossmann-fold domains"/>
    <property type="match status" value="1"/>
</dbReference>
<dbReference type="GO" id="GO:0042602">
    <property type="term" value="F:riboflavin reductase (NADPH) activity"/>
    <property type="evidence" value="ECO:0007669"/>
    <property type="project" value="TreeGrafter"/>
</dbReference>